<feature type="compositionally biased region" description="Polar residues" evidence="1">
    <location>
        <begin position="221"/>
        <end position="236"/>
    </location>
</feature>
<proteinExistence type="predicted"/>
<dbReference type="PANTHER" id="PTHR35213">
    <property type="entry name" value="RING-TYPE DOMAIN-CONTAINING PROTEIN-RELATED"/>
    <property type="match status" value="1"/>
</dbReference>
<name>A0ABD3MBP2_9STRA</name>
<protein>
    <submittedName>
        <fullName evidence="2">Uncharacterized protein</fullName>
    </submittedName>
</protein>
<accession>A0ABD3MBP2</accession>
<feature type="region of interest" description="Disordered" evidence="1">
    <location>
        <begin position="198"/>
        <end position="236"/>
    </location>
</feature>
<evidence type="ECO:0000256" key="1">
    <source>
        <dbReference type="SAM" id="MobiDB-lite"/>
    </source>
</evidence>
<organism evidence="2 3">
    <name type="scientific">Stephanodiscus triporus</name>
    <dbReference type="NCBI Taxonomy" id="2934178"/>
    <lineage>
        <taxon>Eukaryota</taxon>
        <taxon>Sar</taxon>
        <taxon>Stramenopiles</taxon>
        <taxon>Ochrophyta</taxon>
        <taxon>Bacillariophyta</taxon>
        <taxon>Coscinodiscophyceae</taxon>
        <taxon>Thalassiosirophycidae</taxon>
        <taxon>Stephanodiscales</taxon>
        <taxon>Stephanodiscaceae</taxon>
        <taxon>Stephanodiscus</taxon>
    </lineage>
</organism>
<reference evidence="2 3" key="1">
    <citation type="submission" date="2024-10" db="EMBL/GenBank/DDBJ databases">
        <title>Updated reference genomes for cyclostephanoid diatoms.</title>
        <authorList>
            <person name="Roberts W.R."/>
            <person name="Alverson A.J."/>
        </authorList>
    </citation>
    <scope>NUCLEOTIDE SEQUENCE [LARGE SCALE GENOMIC DNA]</scope>
    <source>
        <strain evidence="2 3">AJA276-08</strain>
    </source>
</reference>
<dbReference type="Proteomes" id="UP001530315">
    <property type="component" value="Unassembled WGS sequence"/>
</dbReference>
<dbReference type="EMBL" id="JALLAZ020001851">
    <property type="protein sequence ID" value="KAL3761461.1"/>
    <property type="molecule type" value="Genomic_DNA"/>
</dbReference>
<evidence type="ECO:0000313" key="2">
    <source>
        <dbReference type="EMBL" id="KAL3761461.1"/>
    </source>
</evidence>
<gene>
    <name evidence="2" type="ORF">ACHAW5_001391</name>
</gene>
<dbReference type="PANTHER" id="PTHR35213:SF5">
    <property type="entry name" value="RING-TYPE DOMAIN-CONTAINING PROTEIN"/>
    <property type="match status" value="1"/>
</dbReference>
<dbReference type="AlphaFoldDB" id="A0ABD3MBP2"/>
<keyword evidence="3" id="KW-1185">Reference proteome</keyword>
<evidence type="ECO:0000313" key="3">
    <source>
        <dbReference type="Proteomes" id="UP001530315"/>
    </source>
</evidence>
<feature type="region of interest" description="Disordered" evidence="1">
    <location>
        <begin position="15"/>
        <end position="36"/>
    </location>
</feature>
<comment type="caution">
    <text evidence="2">The sequence shown here is derived from an EMBL/GenBank/DDBJ whole genome shotgun (WGS) entry which is preliminary data.</text>
</comment>
<feature type="compositionally biased region" description="Basic and acidic residues" evidence="1">
    <location>
        <begin position="20"/>
        <end position="34"/>
    </location>
</feature>
<sequence>MEAALSAAVADGVISPLNDGGKKVNEGGVESKDGADDDMLAAQHRPPMPSMMSSSVGNGMVNASEVDLSSVMAAVAAQSHAAIEAEPFTLASEGSLEKRNPLRRGKWTAEEEAYANRLIQEFKEGLLPLTDGTTLRTFLSKLLNCDPMRISKKFVGSNCIGKQIFRRRSADVNNLTPDEIERTRFELSELEKKFLDRVAQSKSSKGGGTGGTSKSSRVGGNMSSSREGGASGNNMNKSAAAVGRALLGSKAPQTHASQGSADMDGAGGLLAQLQANPGMFDDNTAGSFFSGGSQAGGLGNMNTNASLTNLMLQTGMSRNQISLLAGKGVYSSASLANMLGKQRSFDQLMSLDFQSMQSIDNLANLIHAGMPNTGVPKAQMKNMEWGTQWAGAPAPGHLSYGGEAKGSIENLVRVLSGGAVGDTNYVNNRANATNFSNFLQGTTQQGTNIAGGQIGGAPTNDFANFIQSLQQQQHTQQQGNNINYSNILQNMASGNAGGTSLLQNSNNQNIGGSNDLMNMLNQSAPSTGNFTQQQSFNPFMQQLNPQFGGISQGNPMMQFLAQAGK</sequence>